<sequence>MEGGRTAWGAAGASPPDPTLLNVVPPLRFAMVEEGVYRGAYPVLRNFPFLRGLGLRTIVSLIPEEPTYDLSCFAAAEKITLRHIRAERYKGEVQLLPTEMSEVLQLLINLEQHPIYVHCLDGRHIVGLVIMGLRKLQFWEVNSSHLEYQRFTRSVQDEVAFIADYSGPVVVPMRIPSWLWRGAWCDASGKPKRIHVGIRLKFPSVLRSTENTDGAAASALWERDGANGTSANSGTGVPTPERLASLQAAGVASTSTLHTVIVAPSTGNGAESGLAYVDLPRVTPAQLVGPANDARHAACAIQTEKSLAADLRFLSLRTSAETVSASSTPPLLATTSSLAPFSSQGCELWDALSTAGFAPRGGSSATAGLPSNLTGMGSELSAVSHPTTQRGTPPGTSASPGEADDVTSGSYFSMQHGLHGAANTALHRGNEWNNPPASSAKYPSRSQRNLQYIVAEAAGYGPSTDPAGSSKKTRRRKSL</sequence>
<dbReference type="Proteomes" id="UP000284403">
    <property type="component" value="Unassembled WGS sequence"/>
</dbReference>
<dbReference type="AlphaFoldDB" id="A0A422PSJ9"/>
<dbReference type="PANTHER" id="PTHR31126">
    <property type="entry name" value="TYROSINE-PROTEIN PHOSPHATASE"/>
    <property type="match status" value="1"/>
</dbReference>
<dbReference type="FunFam" id="3.90.190.10:FF:000084">
    <property type="entry name" value="Tyrosine phospatase-like protein"/>
    <property type="match status" value="1"/>
</dbReference>
<dbReference type="GeneID" id="40317261"/>
<comment type="caution">
    <text evidence="2">The sequence shown here is derived from an EMBL/GenBank/DDBJ whole genome shotgun (WGS) entry which is preliminary data.</text>
</comment>
<dbReference type="EC" id="3.1.3.48" evidence="2"/>
<evidence type="ECO:0000256" key="1">
    <source>
        <dbReference type="SAM" id="MobiDB-lite"/>
    </source>
</evidence>
<feature type="region of interest" description="Disordered" evidence="1">
    <location>
        <begin position="361"/>
        <end position="413"/>
    </location>
</feature>
<gene>
    <name evidence="2" type="ORF">Tco025E_03650</name>
</gene>
<feature type="region of interest" description="Disordered" evidence="1">
    <location>
        <begin position="426"/>
        <end position="479"/>
    </location>
</feature>
<protein>
    <submittedName>
        <fullName evidence="2">Putative tyrosine phospatase-like protein</fullName>
        <ecNumber evidence="2">3.1.3.48</ecNumber>
    </submittedName>
</protein>
<dbReference type="OrthoDB" id="6375174at2759"/>
<dbReference type="InterPro" id="IPR029021">
    <property type="entry name" value="Prot-tyrosine_phosphatase-like"/>
</dbReference>
<feature type="compositionally biased region" description="Polar residues" evidence="1">
    <location>
        <begin position="363"/>
        <end position="375"/>
    </location>
</feature>
<keyword evidence="2" id="KW-0378">Hydrolase</keyword>
<dbReference type="InterPro" id="IPR004861">
    <property type="entry name" value="Siw14-like"/>
</dbReference>
<feature type="compositionally biased region" description="Polar residues" evidence="1">
    <location>
        <begin position="384"/>
        <end position="399"/>
    </location>
</feature>
<keyword evidence="3" id="KW-1185">Reference proteome</keyword>
<dbReference type="EMBL" id="MKKU01000172">
    <property type="protein sequence ID" value="RNF20742.1"/>
    <property type="molecule type" value="Genomic_DNA"/>
</dbReference>
<evidence type="ECO:0000313" key="3">
    <source>
        <dbReference type="Proteomes" id="UP000284403"/>
    </source>
</evidence>
<organism evidence="2 3">
    <name type="scientific">Trypanosoma conorhini</name>
    <dbReference type="NCBI Taxonomy" id="83891"/>
    <lineage>
        <taxon>Eukaryota</taxon>
        <taxon>Discoba</taxon>
        <taxon>Euglenozoa</taxon>
        <taxon>Kinetoplastea</taxon>
        <taxon>Metakinetoplastina</taxon>
        <taxon>Trypanosomatida</taxon>
        <taxon>Trypanosomatidae</taxon>
        <taxon>Trypanosoma</taxon>
    </lineage>
</organism>
<dbReference type="Pfam" id="PF03162">
    <property type="entry name" value="Y_phosphatase2"/>
    <property type="match status" value="1"/>
</dbReference>
<dbReference type="SUPFAM" id="SSF52799">
    <property type="entry name" value="(Phosphotyrosine protein) phosphatases II"/>
    <property type="match status" value="1"/>
</dbReference>
<name>A0A422PSJ9_9TRYP</name>
<evidence type="ECO:0000313" key="2">
    <source>
        <dbReference type="EMBL" id="RNF20742.1"/>
    </source>
</evidence>
<reference evidence="2 3" key="1">
    <citation type="journal article" date="2018" name="BMC Genomics">
        <title>Genomic comparison of Trypanosoma conorhini and Trypanosoma rangeli to Trypanosoma cruzi strains of high and low virulence.</title>
        <authorList>
            <person name="Bradwell K.R."/>
            <person name="Koparde V.N."/>
            <person name="Matveyev A.V."/>
            <person name="Serrano M.G."/>
            <person name="Alves J.M."/>
            <person name="Parikh H."/>
            <person name="Huang B."/>
            <person name="Lee V."/>
            <person name="Espinosa-Alvarez O."/>
            <person name="Ortiz P.A."/>
            <person name="Costa-Martins A.G."/>
            <person name="Teixeira M.M."/>
            <person name="Buck G.A."/>
        </authorList>
    </citation>
    <scope>NUCLEOTIDE SEQUENCE [LARGE SCALE GENOMIC DNA]</scope>
    <source>
        <strain evidence="2 3">025E</strain>
    </source>
</reference>
<accession>A0A422PSJ9</accession>
<dbReference type="RefSeq" id="XP_029229299.1">
    <property type="nucleotide sequence ID" value="XM_029370568.1"/>
</dbReference>
<dbReference type="Gene3D" id="3.90.190.10">
    <property type="entry name" value="Protein tyrosine phosphatase superfamily"/>
    <property type="match status" value="1"/>
</dbReference>
<dbReference type="GO" id="GO:0004725">
    <property type="term" value="F:protein tyrosine phosphatase activity"/>
    <property type="evidence" value="ECO:0007669"/>
    <property type="project" value="UniProtKB-EC"/>
</dbReference>
<proteinExistence type="predicted"/>
<dbReference type="CDD" id="cd17663">
    <property type="entry name" value="PFA-DSP_Oca6"/>
    <property type="match status" value="1"/>
</dbReference>
<dbReference type="PANTHER" id="PTHR31126:SF14">
    <property type="entry name" value="TYROSINE-PROTEIN PHOSPHATASE OCA6-RELATED"/>
    <property type="match status" value="1"/>
</dbReference>